<dbReference type="Proteomes" id="UP000183832">
    <property type="component" value="Unassembled WGS sequence"/>
</dbReference>
<accession>A0A1J1HHQ0</accession>
<name>A0A1J1HHQ0_9DIPT</name>
<gene>
    <name evidence="1" type="ORF">CLUMA_CG000757</name>
</gene>
<organism evidence="1 2">
    <name type="scientific">Clunio marinus</name>
    <dbReference type="NCBI Taxonomy" id="568069"/>
    <lineage>
        <taxon>Eukaryota</taxon>
        <taxon>Metazoa</taxon>
        <taxon>Ecdysozoa</taxon>
        <taxon>Arthropoda</taxon>
        <taxon>Hexapoda</taxon>
        <taxon>Insecta</taxon>
        <taxon>Pterygota</taxon>
        <taxon>Neoptera</taxon>
        <taxon>Endopterygota</taxon>
        <taxon>Diptera</taxon>
        <taxon>Nematocera</taxon>
        <taxon>Chironomoidea</taxon>
        <taxon>Chironomidae</taxon>
        <taxon>Clunio</taxon>
    </lineage>
</organism>
<protein>
    <submittedName>
        <fullName evidence="1">CLUMA_CG000757, isoform A</fullName>
    </submittedName>
</protein>
<sequence>MQLMVNKLLANNDDSLLKANNNRTVREEGTNEAIPHKSHGFFISCDYNLRCQQISQDEANFVPFIGIKDKKL</sequence>
<dbReference type="EMBL" id="CVRI01000002">
    <property type="protein sequence ID" value="CRK86940.1"/>
    <property type="molecule type" value="Genomic_DNA"/>
</dbReference>
<reference evidence="1 2" key="1">
    <citation type="submission" date="2015-04" db="EMBL/GenBank/DDBJ databases">
        <authorList>
            <person name="Syromyatnikov M.Y."/>
            <person name="Popov V.N."/>
        </authorList>
    </citation>
    <scope>NUCLEOTIDE SEQUENCE [LARGE SCALE GENOMIC DNA]</scope>
</reference>
<evidence type="ECO:0000313" key="1">
    <source>
        <dbReference type="EMBL" id="CRK86940.1"/>
    </source>
</evidence>
<dbReference type="AlphaFoldDB" id="A0A1J1HHQ0"/>
<keyword evidence="2" id="KW-1185">Reference proteome</keyword>
<evidence type="ECO:0000313" key="2">
    <source>
        <dbReference type="Proteomes" id="UP000183832"/>
    </source>
</evidence>
<proteinExistence type="predicted"/>